<name>A0ACB5SXC3_AMBMO</name>
<proteinExistence type="predicted"/>
<reference evidence="1" key="1">
    <citation type="submission" date="2023-04" db="EMBL/GenBank/DDBJ databases">
        <title>Ambrosiozyma monospora NBRC 10751.</title>
        <authorList>
            <person name="Ichikawa N."/>
            <person name="Sato H."/>
            <person name="Tonouchi N."/>
        </authorList>
    </citation>
    <scope>NUCLEOTIDE SEQUENCE</scope>
    <source>
        <strain evidence="1">NBRC 10751</strain>
    </source>
</reference>
<evidence type="ECO:0000313" key="2">
    <source>
        <dbReference type="Proteomes" id="UP001165064"/>
    </source>
</evidence>
<organism evidence="1 2">
    <name type="scientific">Ambrosiozyma monospora</name>
    <name type="common">Yeast</name>
    <name type="synonym">Endomycopsis monosporus</name>
    <dbReference type="NCBI Taxonomy" id="43982"/>
    <lineage>
        <taxon>Eukaryota</taxon>
        <taxon>Fungi</taxon>
        <taxon>Dikarya</taxon>
        <taxon>Ascomycota</taxon>
        <taxon>Saccharomycotina</taxon>
        <taxon>Pichiomycetes</taxon>
        <taxon>Pichiales</taxon>
        <taxon>Pichiaceae</taxon>
        <taxon>Ambrosiozyma</taxon>
    </lineage>
</organism>
<accession>A0ACB5SXC3</accession>
<dbReference type="EMBL" id="BSXS01001356">
    <property type="protein sequence ID" value="GME75933.1"/>
    <property type="molecule type" value="Genomic_DNA"/>
</dbReference>
<gene>
    <name evidence="1" type="ORF">Amon02_000237200</name>
</gene>
<evidence type="ECO:0000313" key="1">
    <source>
        <dbReference type="EMBL" id="GME75933.1"/>
    </source>
</evidence>
<comment type="caution">
    <text evidence="1">The sequence shown here is derived from an EMBL/GenBank/DDBJ whole genome shotgun (WGS) entry which is preliminary data.</text>
</comment>
<keyword evidence="2" id="KW-1185">Reference proteome</keyword>
<protein>
    <submittedName>
        <fullName evidence="1">Unnamed protein product</fullName>
    </submittedName>
</protein>
<dbReference type="Proteomes" id="UP001165064">
    <property type="component" value="Unassembled WGS sequence"/>
</dbReference>
<sequence length="387" mass="44543">MDIVQLRIFAETGGNTATIVEQFPFQLTFDSRKDGVIQQITQKSHGVNLHIEYKFENIKHDPIFYNGQMRTSLENAIQRIIKLLGSRTTKKIIETFTKQNIRSVCKESPDFPRVDSFFLSEEDDPDYEMLDPAVINDAMIVGLCNTINTTVNVLRMNLEEDAIDELLVYMWSVTLSTGINVVLPPLAITSSVRMRELRQQQNTNVLERITTQLGSLGLGTDGTESMSYDEIERLLSWMYKIFYLIGGLVQEQYQDQLITKEMVNIRDLKILYKYDYQWLQTSYESISAECKQLMESELQRPANRIGGLLSRSDSVMARGTVQSRREYEEQVDDSASVVFLSRELILRVILAKEGAASLDYVESKTREFNEYSKNLENEIIAQWIINN</sequence>